<comment type="caution">
    <text evidence="1">The sequence shown here is derived from an EMBL/GenBank/DDBJ whole genome shotgun (WGS) entry which is preliminary data.</text>
</comment>
<dbReference type="AlphaFoldDB" id="A0A219AQ94"/>
<dbReference type="Proteomes" id="UP000078397">
    <property type="component" value="Unassembled WGS sequence"/>
</dbReference>
<dbReference type="RefSeq" id="XP_022285231.1">
    <property type="nucleotide sequence ID" value="XM_022429671.1"/>
</dbReference>
<dbReference type="KEGG" id="pchm:VFPPC_18007"/>
<protein>
    <submittedName>
        <fullName evidence="1">Uncharacterized protein</fullName>
    </submittedName>
</protein>
<evidence type="ECO:0000313" key="2">
    <source>
        <dbReference type="Proteomes" id="UP000078397"/>
    </source>
</evidence>
<dbReference type="EMBL" id="LSBJ02000006">
    <property type="protein sequence ID" value="OWT42752.1"/>
    <property type="molecule type" value="Genomic_DNA"/>
</dbReference>
<gene>
    <name evidence="1" type="ORF">VFPPC_18007</name>
</gene>
<evidence type="ECO:0000313" key="1">
    <source>
        <dbReference type="EMBL" id="OWT42752.1"/>
    </source>
</evidence>
<sequence>MMHVNERQGRLQARLQCHMAQKSGRKYLAWCYKGQTHASTCHDMLCELGIPGPGCGYVSSKNEWRLFVTALDLEHQRCPWKIVPGGISLFTILWHAIHPSALL</sequence>
<proteinExistence type="predicted"/>
<dbReference type="GeneID" id="33936887"/>
<organism evidence="1 2">
    <name type="scientific">Pochonia chlamydosporia 170</name>
    <dbReference type="NCBI Taxonomy" id="1380566"/>
    <lineage>
        <taxon>Eukaryota</taxon>
        <taxon>Fungi</taxon>
        <taxon>Dikarya</taxon>
        <taxon>Ascomycota</taxon>
        <taxon>Pezizomycotina</taxon>
        <taxon>Sordariomycetes</taxon>
        <taxon>Hypocreomycetidae</taxon>
        <taxon>Hypocreales</taxon>
        <taxon>Clavicipitaceae</taxon>
        <taxon>Pochonia</taxon>
    </lineage>
</organism>
<reference evidence="1 2" key="1">
    <citation type="journal article" date="2016" name="PLoS Pathog.">
        <title>Biosynthesis of antibiotic leucinostatins in bio-control fungus Purpureocillium lilacinum and their inhibition on phytophthora revealed by genome mining.</title>
        <authorList>
            <person name="Wang G."/>
            <person name="Liu Z."/>
            <person name="Lin R."/>
            <person name="Li E."/>
            <person name="Mao Z."/>
            <person name="Ling J."/>
            <person name="Yang Y."/>
            <person name="Yin W.B."/>
            <person name="Xie B."/>
        </authorList>
    </citation>
    <scope>NUCLEOTIDE SEQUENCE [LARGE SCALE GENOMIC DNA]</scope>
    <source>
        <strain evidence="1">170</strain>
    </source>
</reference>
<accession>A0A219AQ94</accession>
<name>A0A219AQ94_METCM</name>
<keyword evidence="2" id="KW-1185">Reference proteome</keyword>